<dbReference type="PRINTS" id="PR00039">
    <property type="entry name" value="HTHLYSR"/>
</dbReference>
<evidence type="ECO:0000256" key="1">
    <source>
        <dbReference type="ARBA" id="ARBA00009437"/>
    </source>
</evidence>
<dbReference type="Proteomes" id="UP000671960">
    <property type="component" value="Chromosome"/>
</dbReference>
<protein>
    <submittedName>
        <fullName evidence="6">LysR family transcriptional regulator</fullName>
    </submittedName>
</protein>
<organism evidence="6 7">
    <name type="scientific">Brenneria izadpanahii</name>
    <dbReference type="NCBI Taxonomy" id="2722756"/>
    <lineage>
        <taxon>Bacteria</taxon>
        <taxon>Pseudomonadati</taxon>
        <taxon>Pseudomonadota</taxon>
        <taxon>Gammaproteobacteria</taxon>
        <taxon>Enterobacterales</taxon>
        <taxon>Pectobacteriaceae</taxon>
        <taxon>Brenneria</taxon>
    </lineage>
</organism>
<feature type="domain" description="HTH lysR-type" evidence="5">
    <location>
        <begin position="10"/>
        <end position="66"/>
    </location>
</feature>
<dbReference type="Gene3D" id="3.40.190.10">
    <property type="entry name" value="Periplasmic binding protein-like II"/>
    <property type="match status" value="2"/>
</dbReference>
<sequence>MNDINIARADLNLLKVFEALYEEGSASRAAIRLHVTQSAVSASLARLRELYGEQLFRRTGRGLAPTPLASQLKPVVTEALNRFRQSLTMVSPQPDGYEGRSVIIGLSDDFEIAIGSRLIKIMAERAPKLRLIFRQTHSQIVSSALMERKIDMAIASGGFSSRALSHEWVGEGEYACLVDPEFHQADEVMDLDRFVASDHVLISSGGFIGIVDEALAAAGLKRNIAASTTHFAALPYLLKGSSAIATIPAHAARAIVAISGLQMLPCPVSLRRYPIEVGWRTTGSFDKIELKVKGAIEECFRQP</sequence>
<comment type="similarity">
    <text evidence="1">Belongs to the LysR transcriptional regulatory family.</text>
</comment>
<proteinExistence type="inferred from homology"/>
<gene>
    <name evidence="6" type="ORF">HC231_07480</name>
</gene>
<dbReference type="Gene3D" id="1.10.10.10">
    <property type="entry name" value="Winged helix-like DNA-binding domain superfamily/Winged helix DNA-binding domain"/>
    <property type="match status" value="1"/>
</dbReference>
<dbReference type="InterPro" id="IPR036388">
    <property type="entry name" value="WH-like_DNA-bd_sf"/>
</dbReference>
<dbReference type="InterPro" id="IPR005119">
    <property type="entry name" value="LysR_subst-bd"/>
</dbReference>
<dbReference type="SUPFAM" id="SSF53850">
    <property type="entry name" value="Periplasmic binding protein-like II"/>
    <property type="match status" value="1"/>
</dbReference>
<dbReference type="InterPro" id="IPR000847">
    <property type="entry name" value="LysR_HTH_N"/>
</dbReference>
<reference evidence="6 7" key="1">
    <citation type="submission" date="2020-03" db="EMBL/GenBank/DDBJ databases">
        <authorList>
            <person name="Bakhshi Ganjeh M."/>
        </authorList>
    </citation>
    <scope>NUCLEOTIDE SEQUENCE [LARGE SCALE GENOMIC DNA]</scope>
    <source>
        <strain evidence="7">Iran 50</strain>
    </source>
</reference>
<evidence type="ECO:0000313" key="6">
    <source>
        <dbReference type="EMBL" id="QTF07794.1"/>
    </source>
</evidence>
<dbReference type="EMBL" id="CP050854">
    <property type="protein sequence ID" value="QTF07794.1"/>
    <property type="molecule type" value="Genomic_DNA"/>
</dbReference>
<keyword evidence="3" id="KW-0238">DNA-binding</keyword>
<dbReference type="RefSeq" id="WP_208230428.1">
    <property type="nucleotide sequence ID" value="NZ_CP050854.1"/>
</dbReference>
<keyword evidence="2" id="KW-0805">Transcription regulation</keyword>
<name>A0ABX7UQC7_9GAMM</name>
<accession>A0ABX7UQC7</accession>
<dbReference type="InterPro" id="IPR036390">
    <property type="entry name" value="WH_DNA-bd_sf"/>
</dbReference>
<keyword evidence="4" id="KW-0804">Transcription</keyword>
<dbReference type="InterPro" id="IPR050389">
    <property type="entry name" value="LysR-type_TF"/>
</dbReference>
<dbReference type="CDD" id="cd08464">
    <property type="entry name" value="PBP2_DntR_like_2"/>
    <property type="match status" value="1"/>
</dbReference>
<dbReference type="PANTHER" id="PTHR30118:SF15">
    <property type="entry name" value="TRANSCRIPTIONAL REGULATORY PROTEIN"/>
    <property type="match status" value="1"/>
</dbReference>
<dbReference type="Pfam" id="PF00126">
    <property type="entry name" value="HTH_1"/>
    <property type="match status" value="1"/>
</dbReference>
<dbReference type="SUPFAM" id="SSF46785">
    <property type="entry name" value="Winged helix' DNA-binding domain"/>
    <property type="match status" value="1"/>
</dbReference>
<evidence type="ECO:0000259" key="5">
    <source>
        <dbReference type="PROSITE" id="PS50931"/>
    </source>
</evidence>
<evidence type="ECO:0000256" key="4">
    <source>
        <dbReference type="ARBA" id="ARBA00023163"/>
    </source>
</evidence>
<evidence type="ECO:0000256" key="2">
    <source>
        <dbReference type="ARBA" id="ARBA00023015"/>
    </source>
</evidence>
<keyword evidence="7" id="KW-1185">Reference proteome</keyword>
<dbReference type="PANTHER" id="PTHR30118">
    <property type="entry name" value="HTH-TYPE TRANSCRIPTIONAL REGULATOR LEUO-RELATED"/>
    <property type="match status" value="1"/>
</dbReference>
<evidence type="ECO:0000256" key="3">
    <source>
        <dbReference type="ARBA" id="ARBA00023125"/>
    </source>
</evidence>
<dbReference type="PROSITE" id="PS50931">
    <property type="entry name" value="HTH_LYSR"/>
    <property type="match status" value="1"/>
</dbReference>
<dbReference type="Pfam" id="PF03466">
    <property type="entry name" value="LysR_substrate"/>
    <property type="match status" value="1"/>
</dbReference>
<evidence type="ECO:0000313" key="7">
    <source>
        <dbReference type="Proteomes" id="UP000671960"/>
    </source>
</evidence>